<accession>A0ABN7W5R6</accession>
<dbReference type="Proteomes" id="UP000789901">
    <property type="component" value="Unassembled WGS sequence"/>
</dbReference>
<proteinExistence type="predicted"/>
<gene>
    <name evidence="1" type="ORF">GMARGA_LOCUS26954</name>
</gene>
<evidence type="ECO:0000313" key="2">
    <source>
        <dbReference type="Proteomes" id="UP000789901"/>
    </source>
</evidence>
<keyword evidence="2" id="KW-1185">Reference proteome</keyword>
<reference evidence="1 2" key="1">
    <citation type="submission" date="2021-06" db="EMBL/GenBank/DDBJ databases">
        <authorList>
            <person name="Kallberg Y."/>
            <person name="Tangrot J."/>
            <person name="Rosling A."/>
        </authorList>
    </citation>
    <scope>NUCLEOTIDE SEQUENCE [LARGE SCALE GENOMIC DNA]</scope>
    <source>
        <strain evidence="1 2">120-4 pot B 10/14</strain>
    </source>
</reference>
<evidence type="ECO:0000313" key="1">
    <source>
        <dbReference type="EMBL" id="CAG8818033.1"/>
    </source>
</evidence>
<sequence>MNDQKSFCLATNKEISYSKIYREYLDTKKNYQITFTAGVGCKEEIDKGYKKIVEAESLDPPDAKSWINKYKNKNDYGA</sequence>
<feature type="non-terminal residue" evidence="1">
    <location>
        <position position="78"/>
    </location>
</feature>
<dbReference type="EMBL" id="CAJVQB010032235">
    <property type="protein sequence ID" value="CAG8818033.1"/>
    <property type="molecule type" value="Genomic_DNA"/>
</dbReference>
<protein>
    <submittedName>
        <fullName evidence="1">5147_t:CDS:1</fullName>
    </submittedName>
</protein>
<comment type="caution">
    <text evidence="1">The sequence shown here is derived from an EMBL/GenBank/DDBJ whole genome shotgun (WGS) entry which is preliminary data.</text>
</comment>
<name>A0ABN7W5R6_GIGMA</name>
<organism evidence="1 2">
    <name type="scientific">Gigaspora margarita</name>
    <dbReference type="NCBI Taxonomy" id="4874"/>
    <lineage>
        <taxon>Eukaryota</taxon>
        <taxon>Fungi</taxon>
        <taxon>Fungi incertae sedis</taxon>
        <taxon>Mucoromycota</taxon>
        <taxon>Glomeromycotina</taxon>
        <taxon>Glomeromycetes</taxon>
        <taxon>Diversisporales</taxon>
        <taxon>Gigasporaceae</taxon>
        <taxon>Gigaspora</taxon>
    </lineage>
</organism>